<dbReference type="PANTHER" id="PTHR43761:SF1">
    <property type="entry name" value="D-ISOMER SPECIFIC 2-HYDROXYACID DEHYDROGENASE CATALYTIC DOMAIN-CONTAINING PROTEIN-RELATED"/>
    <property type="match status" value="1"/>
</dbReference>
<dbReference type="Pfam" id="PF02826">
    <property type="entry name" value="2-Hacid_dh_C"/>
    <property type="match status" value="1"/>
</dbReference>
<dbReference type="InterPro" id="IPR029753">
    <property type="entry name" value="D-isomer_DH_CS"/>
</dbReference>
<dbReference type="InterPro" id="IPR043322">
    <property type="entry name" value="CtBP"/>
</dbReference>
<dbReference type="CDD" id="cd05299">
    <property type="entry name" value="CtBP_dh"/>
    <property type="match status" value="1"/>
</dbReference>
<evidence type="ECO:0000256" key="1">
    <source>
        <dbReference type="ARBA" id="ARBA00005854"/>
    </source>
</evidence>
<gene>
    <name evidence="6" type="ORF">MNBD_PLANCTO02-1478</name>
</gene>
<sequence>MSNLQVLITDRAWENYDIEQEVLNAIGATIIDSPTGDEETLVKLARNVDAIASCWALTTAAVIKAAPRCKIISRYGIGLDNIDISAATQQGMIVTNVPDYCTEEVADHTIAQLLGLSRNIAIYNAEMKQGIYDRNHAPVMHRLSEQRVGIIGFGAIARSVYRKLLPFGCNIVASTLSQNNHGTDCQMLPLDELIQTSDYVMLLVPLTKSTHHLINSETLSQMKEGAFLINTSRGGLVDYDAVWDALQKNKLTGAAFDVFTPEPPDLSHPLFKDNRVIISPHAAFLTVESTNDLRKRSMQHIVDFFQGRRPPHIVNPEVLERSDAIALS</sequence>
<dbReference type="InterPro" id="IPR006140">
    <property type="entry name" value="D-isomer_DH_NAD-bd"/>
</dbReference>
<feature type="domain" description="D-isomer specific 2-hydroxyacid dehydrogenase NAD-binding" evidence="5">
    <location>
        <begin position="110"/>
        <end position="283"/>
    </location>
</feature>
<dbReference type="GO" id="GO:0051287">
    <property type="term" value="F:NAD binding"/>
    <property type="evidence" value="ECO:0007669"/>
    <property type="project" value="InterPro"/>
</dbReference>
<dbReference type="InterPro" id="IPR006139">
    <property type="entry name" value="D-isomer_2_OHA_DH_cat_dom"/>
</dbReference>
<evidence type="ECO:0000313" key="6">
    <source>
        <dbReference type="EMBL" id="VAX38966.1"/>
    </source>
</evidence>
<proteinExistence type="inferred from homology"/>
<feature type="domain" description="D-isomer specific 2-hydroxyacid dehydrogenase catalytic" evidence="4">
    <location>
        <begin position="27"/>
        <end position="315"/>
    </location>
</feature>
<comment type="similarity">
    <text evidence="1">Belongs to the D-isomer specific 2-hydroxyacid dehydrogenase family.</text>
</comment>
<dbReference type="Pfam" id="PF00389">
    <property type="entry name" value="2-Hacid_dh"/>
    <property type="match status" value="1"/>
</dbReference>
<dbReference type="SUPFAM" id="SSF52283">
    <property type="entry name" value="Formate/glycerate dehydrogenase catalytic domain-like"/>
    <property type="match status" value="1"/>
</dbReference>
<dbReference type="GO" id="GO:0004617">
    <property type="term" value="F:phosphoglycerate dehydrogenase activity"/>
    <property type="evidence" value="ECO:0007669"/>
    <property type="project" value="UniProtKB-EC"/>
</dbReference>
<name>A0A3B1D7X1_9ZZZZ</name>
<evidence type="ECO:0000259" key="4">
    <source>
        <dbReference type="Pfam" id="PF00389"/>
    </source>
</evidence>
<dbReference type="EC" id="1.1.1.95" evidence="6"/>
<dbReference type="EMBL" id="UOGL01000282">
    <property type="protein sequence ID" value="VAX38966.1"/>
    <property type="molecule type" value="Genomic_DNA"/>
</dbReference>
<reference evidence="6" key="1">
    <citation type="submission" date="2018-06" db="EMBL/GenBank/DDBJ databases">
        <authorList>
            <person name="Zhirakovskaya E."/>
        </authorList>
    </citation>
    <scope>NUCLEOTIDE SEQUENCE</scope>
</reference>
<keyword evidence="3" id="KW-0520">NAD</keyword>
<dbReference type="InterPro" id="IPR050418">
    <property type="entry name" value="D-iso_2-hydroxyacid_DH_PdxB"/>
</dbReference>
<dbReference type="PROSITE" id="PS00671">
    <property type="entry name" value="D_2_HYDROXYACID_DH_3"/>
    <property type="match status" value="1"/>
</dbReference>
<evidence type="ECO:0000259" key="5">
    <source>
        <dbReference type="Pfam" id="PF02826"/>
    </source>
</evidence>
<dbReference type="Gene3D" id="3.40.50.720">
    <property type="entry name" value="NAD(P)-binding Rossmann-like Domain"/>
    <property type="match status" value="2"/>
</dbReference>
<dbReference type="GO" id="GO:0003714">
    <property type="term" value="F:transcription corepressor activity"/>
    <property type="evidence" value="ECO:0007669"/>
    <property type="project" value="InterPro"/>
</dbReference>
<protein>
    <submittedName>
        <fullName evidence="6">D-3-phosphoglycerate dehydrogenase</fullName>
        <ecNumber evidence="6">1.1.1.95</ecNumber>
    </submittedName>
</protein>
<organism evidence="6">
    <name type="scientific">hydrothermal vent metagenome</name>
    <dbReference type="NCBI Taxonomy" id="652676"/>
    <lineage>
        <taxon>unclassified sequences</taxon>
        <taxon>metagenomes</taxon>
        <taxon>ecological metagenomes</taxon>
    </lineage>
</organism>
<keyword evidence="2 6" id="KW-0560">Oxidoreductase</keyword>
<dbReference type="AlphaFoldDB" id="A0A3B1D7X1"/>
<dbReference type="InterPro" id="IPR036291">
    <property type="entry name" value="NAD(P)-bd_dom_sf"/>
</dbReference>
<accession>A0A3B1D7X1</accession>
<evidence type="ECO:0000256" key="2">
    <source>
        <dbReference type="ARBA" id="ARBA00023002"/>
    </source>
</evidence>
<evidence type="ECO:0000256" key="3">
    <source>
        <dbReference type="ARBA" id="ARBA00023027"/>
    </source>
</evidence>
<dbReference type="SUPFAM" id="SSF51735">
    <property type="entry name" value="NAD(P)-binding Rossmann-fold domains"/>
    <property type="match status" value="1"/>
</dbReference>
<dbReference type="PANTHER" id="PTHR43761">
    <property type="entry name" value="D-ISOMER SPECIFIC 2-HYDROXYACID DEHYDROGENASE FAMILY PROTEIN (AFU_ORTHOLOGUE AFUA_1G13630)"/>
    <property type="match status" value="1"/>
</dbReference>